<evidence type="ECO:0000313" key="1">
    <source>
        <dbReference type="EMBL" id="TPG15508.1"/>
    </source>
</evidence>
<proteinExistence type="predicted"/>
<evidence type="ECO:0008006" key="3">
    <source>
        <dbReference type="Google" id="ProtNLM"/>
    </source>
</evidence>
<comment type="caution">
    <text evidence="1">The sequence shown here is derived from an EMBL/GenBank/DDBJ whole genome shotgun (WGS) entry which is preliminary data.</text>
</comment>
<dbReference type="EMBL" id="RCZK01000001">
    <property type="protein sequence ID" value="TPG15508.1"/>
    <property type="molecule type" value="Genomic_DNA"/>
</dbReference>
<dbReference type="AlphaFoldDB" id="A0A502CRJ0"/>
<dbReference type="Proteomes" id="UP000318413">
    <property type="component" value="Unassembled WGS sequence"/>
</dbReference>
<reference evidence="1 2" key="1">
    <citation type="journal article" date="2019" name="Environ. Microbiol.">
        <title>Species interactions and distinct microbial communities in high Arctic permafrost affected cryosols are associated with the CH4 and CO2 gas fluxes.</title>
        <authorList>
            <person name="Altshuler I."/>
            <person name="Hamel J."/>
            <person name="Turney S."/>
            <person name="Magnuson E."/>
            <person name="Levesque R."/>
            <person name="Greer C."/>
            <person name="Whyte L.G."/>
        </authorList>
    </citation>
    <scope>NUCLEOTIDE SEQUENCE [LARGE SCALE GENOMIC DNA]</scope>
    <source>
        <strain evidence="1 2">S5.1</strain>
    </source>
</reference>
<keyword evidence="2" id="KW-1185">Reference proteome</keyword>
<sequence length="63" mass="7328">MSLFDGLLTPVYQDESYVYKQCRSFVLRAGAETRLLDRVGARIEFEHLDDSRDQFMLGISVRL</sequence>
<protein>
    <recommendedName>
        <fullName evidence="3">Autotransporter outer membrane beta-barrel domain-containing protein</fullName>
    </recommendedName>
</protein>
<name>A0A502CRJ0_9SPHN</name>
<accession>A0A502CRJ0</accession>
<evidence type="ECO:0000313" key="2">
    <source>
        <dbReference type="Proteomes" id="UP000318413"/>
    </source>
</evidence>
<organism evidence="1 2">
    <name type="scientific">Sphingomonas oligophenolica</name>
    <dbReference type="NCBI Taxonomy" id="301154"/>
    <lineage>
        <taxon>Bacteria</taxon>
        <taxon>Pseudomonadati</taxon>
        <taxon>Pseudomonadota</taxon>
        <taxon>Alphaproteobacteria</taxon>
        <taxon>Sphingomonadales</taxon>
        <taxon>Sphingomonadaceae</taxon>
        <taxon>Sphingomonas</taxon>
    </lineage>
</organism>
<gene>
    <name evidence="1" type="ORF">EAH84_01520</name>
</gene>